<evidence type="ECO:0000313" key="2">
    <source>
        <dbReference type="Proteomes" id="UP001226091"/>
    </source>
</evidence>
<accession>A0ACD4R6Q1</accession>
<dbReference type="EMBL" id="CP126116">
    <property type="protein sequence ID" value="WHZ56033.1"/>
    <property type="molecule type" value="Genomic_DNA"/>
</dbReference>
<sequence length="206" mass="22901">MKKALIVSGGWSGHKPKEISEILAAYLRENEFEVEITTSLDTLLDEEKLLELNLIVPNWTMGEITQEQLQSLLNTIKSGVGLAGLHGGMGDAFRNAADYQFMVGGQFVAHPGGDAEEYTVQVDPAHPVTEGMKDFTVKSELYYMHVDPVIDVLAYTNTEQVKMPVAWTKQYGEGRVFYCALGHSINLVERPEMKKMMSQGMAWAAK</sequence>
<name>A0ACD4R6Q1_9BACI</name>
<evidence type="ECO:0000313" key="1">
    <source>
        <dbReference type="EMBL" id="WHZ56033.1"/>
    </source>
</evidence>
<keyword evidence="2" id="KW-1185">Reference proteome</keyword>
<protein>
    <submittedName>
        <fullName evidence="1">ThuA domain-containing protein</fullName>
    </submittedName>
</protein>
<dbReference type="Proteomes" id="UP001226091">
    <property type="component" value="Chromosome"/>
</dbReference>
<proteinExistence type="predicted"/>
<gene>
    <name evidence="1" type="ORF">QLQ22_15090</name>
</gene>
<organism evidence="1 2">
    <name type="scientific">Metabacillus hrfriensis</name>
    <dbReference type="NCBI Taxonomy" id="3048891"/>
    <lineage>
        <taxon>Bacteria</taxon>
        <taxon>Bacillati</taxon>
        <taxon>Bacillota</taxon>
        <taxon>Bacilli</taxon>
        <taxon>Bacillales</taxon>
        <taxon>Bacillaceae</taxon>
        <taxon>Metabacillus</taxon>
    </lineage>
</organism>
<reference evidence="2" key="1">
    <citation type="journal article" date="2025" name="Aquaculture">
        <title>Assessment of the bioflocculant production and safety properties of Metabacillus hrfriensis sp. nov. based on phenotypic and whole-genome sequencing analysis.</title>
        <authorList>
            <person name="Zhang R."/>
            <person name="Zhao Z."/>
            <person name="Luo L."/>
            <person name="Wang S."/>
            <person name="Guo K."/>
            <person name="Xu W."/>
        </authorList>
    </citation>
    <scope>NUCLEOTIDE SEQUENCE [LARGE SCALE GENOMIC DNA]</scope>
    <source>
        <strain evidence="2">CT-WN-B3</strain>
    </source>
</reference>